<feature type="transmembrane region" description="Helical" evidence="6">
    <location>
        <begin position="140"/>
        <end position="157"/>
    </location>
</feature>
<accession>A0ABX8AWP7</accession>
<dbReference type="NCBIfam" id="NF008978">
    <property type="entry name" value="PRK12324.1-4"/>
    <property type="match status" value="1"/>
</dbReference>
<evidence type="ECO:0000256" key="4">
    <source>
        <dbReference type="ARBA" id="ARBA00022989"/>
    </source>
</evidence>
<dbReference type="Pfam" id="PF01040">
    <property type="entry name" value="UbiA"/>
    <property type="match status" value="1"/>
</dbReference>
<dbReference type="NCBIfam" id="NF008977">
    <property type="entry name" value="PRK12324.1-2"/>
    <property type="match status" value="1"/>
</dbReference>
<keyword evidence="7" id="KW-0808">Transferase</keyword>
<dbReference type="InterPro" id="IPR050475">
    <property type="entry name" value="Prenyltransferase_related"/>
</dbReference>
<dbReference type="PANTHER" id="PTHR42723:SF1">
    <property type="entry name" value="CHLOROPHYLL SYNTHASE, CHLOROPLASTIC"/>
    <property type="match status" value="1"/>
</dbReference>
<dbReference type="Gene3D" id="1.10.357.140">
    <property type="entry name" value="UbiA prenyltransferase"/>
    <property type="match status" value="1"/>
</dbReference>
<feature type="transmembrane region" description="Helical" evidence="6">
    <location>
        <begin position="87"/>
        <end position="106"/>
    </location>
</feature>
<reference evidence="7 8" key="1">
    <citation type="submission" date="2021-03" db="EMBL/GenBank/DDBJ databases">
        <title>Genomic and phenotypic characterization of Chloracidobacterium isolates provides evidence for multiple species.</title>
        <authorList>
            <person name="Saini M.K."/>
            <person name="Costas A.M.G."/>
            <person name="Tank M."/>
            <person name="Bryant D.A."/>
        </authorList>
    </citation>
    <scope>NUCLEOTIDE SEQUENCE [LARGE SCALE GENOMIC DNA]</scope>
    <source>
        <strain evidence="7 8">N</strain>
    </source>
</reference>
<evidence type="ECO:0000256" key="2">
    <source>
        <dbReference type="ARBA" id="ARBA00022475"/>
    </source>
</evidence>
<dbReference type="InterPro" id="IPR000537">
    <property type="entry name" value="UbiA_prenyltransferase"/>
</dbReference>
<sequence>MPTAVVSSGLTLPLALLKAMRPQQWTKNVLLFPALLFSQNLFHWRETVLVCAACAVFCLLSSGVYLLNDLLDIENDRAHPLKRHRPLASGALPVPVGIAACGGLSAGALAAAFWLSTPFAWTAVAYFLLQVAYTVRLKHVVILDVGCIAAGFVLRAVAGGQVIAVTISAWLLICAMLLSLFLALGKRRHELLLLEDGATAHRRILGEYTPDLLDQMISIVTAATVVCYTFYTVAPETVAKFGTTRLVFTVPFVLYGIFRYLYLIHRRQMGGSPEKALLNDGASLANLVLYGLAVVAILYWLR</sequence>
<dbReference type="GO" id="GO:0016757">
    <property type="term" value="F:glycosyltransferase activity"/>
    <property type="evidence" value="ECO:0007669"/>
    <property type="project" value="UniProtKB-KW"/>
</dbReference>
<dbReference type="EMBL" id="CP072642">
    <property type="protein sequence ID" value="QUV93103.1"/>
    <property type="molecule type" value="Genomic_DNA"/>
</dbReference>
<keyword evidence="8" id="KW-1185">Reference proteome</keyword>
<gene>
    <name evidence="7" type="ORF">J8C05_06865</name>
</gene>
<comment type="subcellular location">
    <subcellularLocation>
        <location evidence="1">Membrane</location>
        <topology evidence="1">Multi-pass membrane protein</topology>
    </subcellularLocation>
</comment>
<organism evidence="7 8">
    <name type="scientific">Chloracidobacterium sp. N</name>
    <dbReference type="NCBI Taxonomy" id="2821540"/>
    <lineage>
        <taxon>Bacteria</taxon>
        <taxon>Pseudomonadati</taxon>
        <taxon>Acidobacteriota</taxon>
        <taxon>Terriglobia</taxon>
        <taxon>Terriglobales</taxon>
        <taxon>Acidobacteriaceae</taxon>
        <taxon>Chloracidobacterium</taxon>
        <taxon>Chloracidobacterium aggregatum</taxon>
    </lineage>
</organism>
<dbReference type="Proteomes" id="UP000677668">
    <property type="component" value="Chromosome 1"/>
</dbReference>
<keyword evidence="4 6" id="KW-1133">Transmembrane helix</keyword>
<feature type="transmembrane region" description="Helical" evidence="6">
    <location>
        <begin position="283"/>
        <end position="301"/>
    </location>
</feature>
<keyword evidence="2" id="KW-1003">Cell membrane</keyword>
<feature type="transmembrane region" description="Helical" evidence="6">
    <location>
        <begin position="243"/>
        <end position="262"/>
    </location>
</feature>
<keyword evidence="7" id="KW-0328">Glycosyltransferase</keyword>
<evidence type="ECO:0000256" key="6">
    <source>
        <dbReference type="SAM" id="Phobius"/>
    </source>
</evidence>
<evidence type="ECO:0000256" key="1">
    <source>
        <dbReference type="ARBA" id="ARBA00004141"/>
    </source>
</evidence>
<feature type="transmembrane region" description="Helical" evidence="6">
    <location>
        <begin position="43"/>
        <end position="67"/>
    </location>
</feature>
<evidence type="ECO:0000256" key="5">
    <source>
        <dbReference type="ARBA" id="ARBA00023136"/>
    </source>
</evidence>
<keyword evidence="3 6" id="KW-0812">Transmembrane</keyword>
<dbReference type="InterPro" id="IPR044878">
    <property type="entry name" value="UbiA_sf"/>
</dbReference>
<dbReference type="CDD" id="cd13963">
    <property type="entry name" value="PT_UbiA_2"/>
    <property type="match status" value="1"/>
</dbReference>
<evidence type="ECO:0000256" key="3">
    <source>
        <dbReference type="ARBA" id="ARBA00022692"/>
    </source>
</evidence>
<feature type="transmembrane region" description="Helical" evidence="6">
    <location>
        <begin position="163"/>
        <end position="184"/>
    </location>
</feature>
<feature type="transmembrane region" description="Helical" evidence="6">
    <location>
        <begin position="112"/>
        <end position="133"/>
    </location>
</feature>
<evidence type="ECO:0000313" key="8">
    <source>
        <dbReference type="Proteomes" id="UP000677668"/>
    </source>
</evidence>
<keyword evidence="5 6" id="KW-0472">Membrane</keyword>
<protein>
    <submittedName>
        <fullName evidence="7">Decaprenyl-phosphate phosphoribosyltransferase</fullName>
        <ecNumber evidence="7">2.4.2.45</ecNumber>
    </submittedName>
</protein>
<dbReference type="RefSeq" id="WP_211421514.1">
    <property type="nucleotide sequence ID" value="NZ_CP072642.1"/>
</dbReference>
<proteinExistence type="predicted"/>
<dbReference type="PANTHER" id="PTHR42723">
    <property type="entry name" value="CHLOROPHYLL SYNTHASE"/>
    <property type="match status" value="1"/>
</dbReference>
<feature type="transmembrane region" description="Helical" evidence="6">
    <location>
        <begin position="212"/>
        <end position="231"/>
    </location>
</feature>
<name>A0ABX8AWP7_9BACT</name>
<dbReference type="EC" id="2.4.2.45" evidence="7"/>
<evidence type="ECO:0000313" key="7">
    <source>
        <dbReference type="EMBL" id="QUV93103.1"/>
    </source>
</evidence>